<proteinExistence type="predicted"/>
<dbReference type="InterPro" id="IPR011894">
    <property type="entry name" value="PorC_KorC"/>
</dbReference>
<keyword evidence="1" id="KW-0560">Oxidoreductase</keyword>
<evidence type="ECO:0000256" key="2">
    <source>
        <dbReference type="SAM" id="Phobius"/>
    </source>
</evidence>
<organism evidence="4">
    <name type="scientific">Candidatus Aciduliprofundum boonei</name>
    <dbReference type="NCBI Taxonomy" id="379547"/>
    <lineage>
        <taxon>Archaea</taxon>
        <taxon>Methanobacteriati</taxon>
        <taxon>Thermoplasmatota</taxon>
        <taxon>DHVE2 group</taxon>
        <taxon>Candidatus Aciduliprofundum</taxon>
    </lineage>
</organism>
<dbReference type="GO" id="GO:0016625">
    <property type="term" value="F:oxidoreductase activity, acting on the aldehyde or oxo group of donors, iron-sulfur protein as acceptor"/>
    <property type="evidence" value="ECO:0007669"/>
    <property type="project" value="InterPro"/>
</dbReference>
<dbReference type="Proteomes" id="UP000886130">
    <property type="component" value="Unassembled WGS sequence"/>
</dbReference>
<accession>A0A7J3TAR8</accession>
<reference evidence="4" key="1">
    <citation type="journal article" date="2020" name="mSystems">
        <title>Genome- and Community-Level Interaction Insights into Carbon Utilization and Element Cycling Functions of Hydrothermarchaeota in Hydrothermal Sediment.</title>
        <authorList>
            <person name="Zhou Z."/>
            <person name="Liu Y."/>
            <person name="Xu W."/>
            <person name="Pan J."/>
            <person name="Luo Z.H."/>
            <person name="Li M."/>
        </authorList>
    </citation>
    <scope>NUCLEOTIDE SEQUENCE [LARGE SCALE GENOMIC DNA]</scope>
    <source>
        <strain evidence="4">HyVt-85</strain>
    </source>
</reference>
<sequence length="184" mass="20619">MRVEIKFGGLGGQGIITAGYITAKAAALHDEKESVFTQDYSAEARGGASTSEVVISDKMINYPQVLHADYLVVMSQSAYNDYLHKLKKGGVLIIEEDLVKLDERAKDFKIYKIPATRFAEEIGNPIVANIVMLGFFVAITGVVSKEAMWKSIEERIPKRFLEMNQKAFLKGYEYGMEIVKKEKK</sequence>
<evidence type="ECO:0000259" key="3">
    <source>
        <dbReference type="Pfam" id="PF01558"/>
    </source>
</evidence>
<feature type="transmembrane region" description="Helical" evidence="2">
    <location>
        <begin position="126"/>
        <end position="143"/>
    </location>
</feature>
<dbReference type="PANTHER" id="PTHR42730:SF1">
    <property type="entry name" value="2-OXOGLUTARATE SYNTHASE SUBUNIT KORC"/>
    <property type="match status" value="1"/>
</dbReference>
<dbReference type="InterPro" id="IPR002869">
    <property type="entry name" value="Pyrv_flavodox_OxRed_cen"/>
</dbReference>
<keyword evidence="2" id="KW-1133">Transmembrane helix</keyword>
<dbReference type="SUPFAM" id="SSF53323">
    <property type="entry name" value="Pyruvate-ferredoxin oxidoreductase, PFOR, domain III"/>
    <property type="match status" value="1"/>
</dbReference>
<feature type="domain" description="Pyruvate/ketoisovalerate oxidoreductase catalytic" evidence="3">
    <location>
        <begin position="11"/>
        <end position="173"/>
    </location>
</feature>
<evidence type="ECO:0000313" key="4">
    <source>
        <dbReference type="EMBL" id="HHE75668.1"/>
    </source>
</evidence>
<keyword evidence="4" id="KW-0670">Pyruvate</keyword>
<evidence type="ECO:0000256" key="1">
    <source>
        <dbReference type="ARBA" id="ARBA00023002"/>
    </source>
</evidence>
<dbReference type="PANTHER" id="PTHR42730">
    <property type="entry name" value="2-OXOGLUTARATE SYNTHASE SUBUNIT KORC"/>
    <property type="match status" value="1"/>
</dbReference>
<dbReference type="EMBL" id="DRTM01000069">
    <property type="protein sequence ID" value="HHE75668.1"/>
    <property type="molecule type" value="Genomic_DNA"/>
</dbReference>
<dbReference type="Pfam" id="PF01558">
    <property type="entry name" value="POR"/>
    <property type="match status" value="1"/>
</dbReference>
<comment type="caution">
    <text evidence="4">The sequence shown here is derived from an EMBL/GenBank/DDBJ whole genome shotgun (WGS) entry which is preliminary data.</text>
</comment>
<dbReference type="InterPro" id="IPR052554">
    <property type="entry name" value="2-oxoglutarate_synth_KorC"/>
</dbReference>
<dbReference type="AlphaFoldDB" id="A0A7J3TAR8"/>
<keyword evidence="2" id="KW-0472">Membrane</keyword>
<keyword evidence="2" id="KW-0812">Transmembrane</keyword>
<dbReference type="Gene3D" id="3.40.920.10">
    <property type="entry name" value="Pyruvate-ferredoxin oxidoreductase, PFOR, domain III"/>
    <property type="match status" value="1"/>
</dbReference>
<protein>
    <submittedName>
        <fullName evidence="4">Pyruvate ferredoxin oxidoreductase</fullName>
    </submittedName>
</protein>
<dbReference type="InterPro" id="IPR019752">
    <property type="entry name" value="Pyrv/ketoisovalerate_OxRed_cat"/>
</dbReference>
<name>A0A7J3TAR8_9ARCH</name>
<gene>
    <name evidence="4" type="ORF">ENL31_00895</name>
</gene>
<dbReference type="NCBIfam" id="TIGR02175">
    <property type="entry name" value="PorC_KorC"/>
    <property type="match status" value="1"/>
</dbReference>